<dbReference type="InterPro" id="IPR051223">
    <property type="entry name" value="Polycystin"/>
</dbReference>
<dbReference type="PANTHER" id="PTHR10877">
    <property type="entry name" value="POLYCYSTIN FAMILY MEMBER"/>
    <property type="match status" value="1"/>
</dbReference>
<keyword evidence="4 6" id="KW-1133">Transmembrane helix</keyword>
<dbReference type="GO" id="GO:0016020">
    <property type="term" value="C:membrane"/>
    <property type="evidence" value="ECO:0007669"/>
    <property type="project" value="UniProtKB-SubCell"/>
</dbReference>
<evidence type="ECO:0000256" key="5">
    <source>
        <dbReference type="ARBA" id="ARBA00023136"/>
    </source>
</evidence>
<reference evidence="9" key="1">
    <citation type="submission" date="2003-08" db="EMBL/GenBank/DDBJ databases">
        <authorList>
            <person name="Birren B."/>
            <person name="Nusbaum C."/>
            <person name="Abebe A."/>
            <person name="Abouelleil A."/>
            <person name="Adekoya E."/>
            <person name="Ait-zahra M."/>
            <person name="Allen N."/>
            <person name="Allen T."/>
            <person name="An P."/>
            <person name="Anderson M."/>
            <person name="Anderson S."/>
            <person name="Arachchi H."/>
            <person name="Armbruster J."/>
            <person name="Bachantsang P."/>
            <person name="Baldwin J."/>
            <person name="Barry A."/>
            <person name="Bayul T."/>
            <person name="Blitshsteyn B."/>
            <person name="Bloom T."/>
            <person name="Blye J."/>
            <person name="Boguslavskiy L."/>
            <person name="Borowsky M."/>
            <person name="Boukhgalter B."/>
            <person name="Brunache A."/>
            <person name="Butler J."/>
            <person name="Calixte N."/>
            <person name="Calvo S."/>
            <person name="Camarata J."/>
            <person name="Campo K."/>
            <person name="Chang J."/>
            <person name="Cheshatsang Y."/>
            <person name="Citroen M."/>
            <person name="Collymore A."/>
            <person name="Considine T."/>
            <person name="Cook A."/>
            <person name="Cooke P."/>
            <person name="Corum B."/>
            <person name="Cuomo C."/>
            <person name="David R."/>
            <person name="Dawoe T."/>
            <person name="Degray S."/>
            <person name="Dodge S."/>
            <person name="Dooley K."/>
            <person name="Dorje P."/>
            <person name="Dorjee K."/>
            <person name="Dorris L."/>
            <person name="Duffey N."/>
            <person name="Dupes A."/>
            <person name="Elkins T."/>
            <person name="Engels R."/>
            <person name="Erickson J."/>
            <person name="Farina A."/>
            <person name="Faro S."/>
            <person name="Ferreira P."/>
            <person name="Fischer H."/>
            <person name="Fitzgerald M."/>
            <person name="Foley K."/>
            <person name="Gage D."/>
            <person name="Galagan J."/>
            <person name="Gearin G."/>
            <person name="Gnerre S."/>
            <person name="Gnirke A."/>
            <person name="Goyette A."/>
            <person name="Graham J."/>
            <person name="Grandbois E."/>
            <person name="Gyaltsen K."/>
            <person name="Hafez N."/>
            <person name="Hagopian D."/>
            <person name="Hagos B."/>
            <person name="Hall J."/>
            <person name="Hatcher B."/>
            <person name="Heller A."/>
            <person name="Higgins H."/>
            <person name="Honan T."/>
            <person name="Horn A."/>
            <person name="Houde N."/>
            <person name="Hughes L."/>
            <person name="Hulme W."/>
            <person name="Husby E."/>
            <person name="Iliev I."/>
            <person name="Jaffe D."/>
            <person name="Jones C."/>
            <person name="Kamal M."/>
            <person name="Kamat A."/>
            <person name="Kamvysselis M."/>
            <person name="Karlsson E."/>
            <person name="Kells C."/>
            <person name="Kieu A."/>
            <person name="Kisner P."/>
            <person name="Kodira C."/>
            <person name="Kulbokas E."/>
            <person name="Labutti K."/>
            <person name="Lama D."/>
            <person name="Landers T."/>
            <person name="Leger J."/>
            <person name="Levine S."/>
            <person name="Lewis D."/>
            <person name="Lewis T."/>
            <person name="Lindblad-toh K."/>
            <person name="Liu X."/>
            <person name="Lokyitsang T."/>
            <person name="Lokyitsang Y."/>
            <person name="Lucien O."/>
            <person name="Lui A."/>
            <person name="Ma L.J."/>
            <person name="Mabbitt R."/>
            <person name="Macdonald J."/>
            <person name="Maclean C."/>
            <person name="Major J."/>
            <person name="Manning J."/>
            <person name="Marabella R."/>
            <person name="Maru K."/>
            <person name="Matthews C."/>
            <person name="Mauceli E."/>
            <person name="Mccarthy M."/>
            <person name="Mcdonough S."/>
            <person name="Mcghee T."/>
            <person name="Meldrim J."/>
            <person name="Meneus L."/>
            <person name="Mesirov J."/>
            <person name="Mihalev A."/>
            <person name="Mihova T."/>
            <person name="Mikkelsen T."/>
            <person name="Mlenga V."/>
            <person name="Moru K."/>
            <person name="Mozes J."/>
            <person name="Mulrain L."/>
            <person name="Munson G."/>
            <person name="Naylor J."/>
            <person name="Newes C."/>
            <person name="Nguyen C."/>
            <person name="Nguyen N."/>
            <person name="Nguyen T."/>
            <person name="Nicol R."/>
            <person name="Nielsen C."/>
            <person name="Nizzari M."/>
            <person name="Norbu C."/>
            <person name="Norbu N."/>
            <person name="O'donnell P."/>
            <person name="Okoawo O."/>
            <person name="O'leary S."/>
            <person name="Omotosho B."/>
            <person name="O'neill K."/>
            <person name="Osman S."/>
            <person name="Parker S."/>
            <person name="Perrin D."/>
            <person name="Phunkhang P."/>
            <person name="Piqani B."/>
            <person name="Purcell S."/>
            <person name="Rachupka T."/>
            <person name="Ramasamy U."/>
            <person name="Rameau R."/>
            <person name="Ray V."/>
            <person name="Raymond C."/>
            <person name="Retta R."/>
            <person name="Richardson S."/>
            <person name="Rise C."/>
            <person name="Rodriguez J."/>
            <person name="Rogers J."/>
            <person name="Rogov P."/>
            <person name="Rutman M."/>
            <person name="Schupbach R."/>
            <person name="Seaman C."/>
            <person name="Settipalli S."/>
            <person name="Sharpe T."/>
            <person name="Sheridan J."/>
            <person name="Sherpa N."/>
            <person name="Shi J."/>
            <person name="Smirnov S."/>
            <person name="Smith C."/>
            <person name="Sougnez C."/>
            <person name="Spencer B."/>
            <person name="Stalker J."/>
            <person name="Stange-thomann N."/>
            <person name="Stavropoulos S."/>
            <person name="Stetson K."/>
            <person name="Stone C."/>
            <person name="Stone S."/>
            <person name="Stubbs M."/>
            <person name="Talamas J."/>
            <person name="Tchuinga P."/>
            <person name="Tenzing P."/>
            <person name="Tesfaye S."/>
            <person name="Theodore J."/>
            <person name="Thoulutsang Y."/>
            <person name="Topham K."/>
            <person name="Towey S."/>
            <person name="Tsamla T."/>
            <person name="Tsomo N."/>
            <person name="Vallee D."/>
            <person name="Vassiliev H."/>
            <person name="Venkataraman V."/>
            <person name="Vinson J."/>
            <person name="Vo A."/>
            <person name="Wade C."/>
            <person name="Wang S."/>
            <person name="Wangchuk T."/>
            <person name="Wangdi T."/>
            <person name="Whittaker C."/>
            <person name="Wilkinson J."/>
            <person name="Wu Y."/>
            <person name="Wyman D."/>
            <person name="Yadav S."/>
            <person name="Yang S."/>
            <person name="Yang X."/>
            <person name="Yeager S."/>
            <person name="Yee E."/>
            <person name="Young G."/>
            <person name="Zainoun J."/>
            <person name="Zembeck L."/>
            <person name="Zimmer A."/>
            <person name="Zody M."/>
            <person name="Lander E."/>
        </authorList>
    </citation>
    <scope>NUCLEOTIDE SEQUENCE [LARGE SCALE GENOMIC DNA]</scope>
</reference>
<evidence type="ECO:0000256" key="1">
    <source>
        <dbReference type="ARBA" id="ARBA00004141"/>
    </source>
</evidence>
<reference evidence="8" key="2">
    <citation type="submission" date="2025-08" db="UniProtKB">
        <authorList>
            <consortium name="Ensembl"/>
        </authorList>
    </citation>
    <scope>IDENTIFICATION</scope>
</reference>
<sequence>MRTHHVQYATDVIVYVSLICILIMVFYHLVEIASNIREIGFEFLWNVWNLFHVVVLVLSTAAVVVYLTRVTYTDMALKAYVDKLPSFQHFHVAAYLDYVTRCLLSAAIFLTMFYTVKIMKGHPTFELMYATMRQSSGDLQGHSVLMVFLFCAFCHVGLMWFGDVEDFSNLLRTMQSVLGFSMEAFTSSNLLHHHPLLGCLFLFVFLVVFNKMFVNFYAIILENSFRECKLLMRDHIDGDHVLSFGRKQLRSMFAIKEQKLKKLTDPEKREYVKLLKKQTDKNKPK</sequence>
<dbReference type="Pfam" id="PF08016">
    <property type="entry name" value="PKD_channel"/>
    <property type="match status" value="1"/>
</dbReference>
<dbReference type="InterPro" id="IPR013122">
    <property type="entry name" value="PKD1_2_channel"/>
</dbReference>
<feature type="domain" description="Polycystin cation channel PKD1/PKD2" evidence="7">
    <location>
        <begin position="11"/>
        <end position="227"/>
    </location>
</feature>
<protein>
    <recommendedName>
        <fullName evidence="7">Polycystin cation channel PKD1/PKD2 domain-containing protein</fullName>
    </recommendedName>
</protein>
<evidence type="ECO:0000256" key="6">
    <source>
        <dbReference type="SAM" id="Phobius"/>
    </source>
</evidence>
<organism evidence="8 9">
    <name type="scientific">Ciona savignyi</name>
    <name type="common">Pacific transparent sea squirt</name>
    <dbReference type="NCBI Taxonomy" id="51511"/>
    <lineage>
        <taxon>Eukaryota</taxon>
        <taxon>Metazoa</taxon>
        <taxon>Chordata</taxon>
        <taxon>Tunicata</taxon>
        <taxon>Ascidiacea</taxon>
        <taxon>Phlebobranchia</taxon>
        <taxon>Cionidae</taxon>
        <taxon>Ciona</taxon>
    </lineage>
</organism>
<accession>H2Y6Q7</accession>
<feature type="transmembrane region" description="Helical" evidence="6">
    <location>
        <begin position="195"/>
        <end position="220"/>
    </location>
</feature>
<feature type="transmembrane region" description="Helical" evidence="6">
    <location>
        <begin position="50"/>
        <end position="72"/>
    </location>
</feature>
<dbReference type="GO" id="GO:0050982">
    <property type="term" value="P:detection of mechanical stimulus"/>
    <property type="evidence" value="ECO:0007669"/>
    <property type="project" value="TreeGrafter"/>
</dbReference>
<comment type="similarity">
    <text evidence="2">Belongs to the polycystin family.</text>
</comment>
<dbReference type="Ensembl" id="ENSCSAVT00000001016.1">
    <property type="protein sequence ID" value="ENSCSAVP00000001005.1"/>
    <property type="gene ID" value="ENSCSAVG00000000564.1"/>
</dbReference>
<name>H2Y6Q7_CIOSA</name>
<evidence type="ECO:0000259" key="7">
    <source>
        <dbReference type="Pfam" id="PF08016"/>
    </source>
</evidence>
<keyword evidence="5 6" id="KW-0472">Membrane</keyword>
<comment type="subcellular location">
    <subcellularLocation>
        <location evidence="1">Membrane</location>
        <topology evidence="1">Multi-pass membrane protein</topology>
    </subcellularLocation>
</comment>
<dbReference type="GeneTree" id="ENSGT00880000138223"/>
<dbReference type="PANTHER" id="PTHR10877:SF150">
    <property type="entry name" value="REJ DOMAIN-CONTAINING PROTEIN"/>
    <property type="match status" value="1"/>
</dbReference>
<evidence type="ECO:0000313" key="9">
    <source>
        <dbReference type="Proteomes" id="UP000007875"/>
    </source>
</evidence>
<feature type="transmembrane region" description="Helical" evidence="6">
    <location>
        <begin position="137"/>
        <end position="161"/>
    </location>
</feature>
<evidence type="ECO:0000256" key="3">
    <source>
        <dbReference type="ARBA" id="ARBA00022692"/>
    </source>
</evidence>
<proteinExistence type="inferred from homology"/>
<reference evidence="8" key="3">
    <citation type="submission" date="2025-09" db="UniProtKB">
        <authorList>
            <consortium name="Ensembl"/>
        </authorList>
    </citation>
    <scope>IDENTIFICATION</scope>
</reference>
<evidence type="ECO:0000313" key="8">
    <source>
        <dbReference type="Ensembl" id="ENSCSAVP00000001005.1"/>
    </source>
</evidence>
<dbReference type="Proteomes" id="UP000007875">
    <property type="component" value="Unassembled WGS sequence"/>
</dbReference>
<dbReference type="HOGENOM" id="CLU_978371_0_0_1"/>
<dbReference type="AlphaFoldDB" id="H2Y6Q7"/>
<keyword evidence="3 6" id="KW-0812">Transmembrane</keyword>
<dbReference type="GO" id="GO:0005262">
    <property type="term" value="F:calcium channel activity"/>
    <property type="evidence" value="ECO:0007669"/>
    <property type="project" value="TreeGrafter"/>
</dbReference>
<feature type="transmembrane region" description="Helical" evidence="6">
    <location>
        <begin position="12"/>
        <end position="30"/>
    </location>
</feature>
<evidence type="ECO:0000256" key="4">
    <source>
        <dbReference type="ARBA" id="ARBA00022989"/>
    </source>
</evidence>
<evidence type="ECO:0000256" key="2">
    <source>
        <dbReference type="ARBA" id="ARBA00007200"/>
    </source>
</evidence>
<keyword evidence="9" id="KW-1185">Reference proteome</keyword>